<dbReference type="CDD" id="cd01949">
    <property type="entry name" value="GGDEF"/>
    <property type="match status" value="1"/>
</dbReference>
<feature type="transmembrane region" description="Helical" evidence="5">
    <location>
        <begin position="20"/>
        <end position="37"/>
    </location>
</feature>
<dbReference type="KEGG" id="thig:FE785_01735"/>
<evidence type="ECO:0000259" key="7">
    <source>
        <dbReference type="PROSITE" id="PS50113"/>
    </source>
</evidence>
<keyword evidence="11" id="KW-1185">Reference proteome</keyword>
<organism evidence="10 11">
    <name type="scientific">Thiomicrorhabdus sediminis</name>
    <dbReference type="NCBI Taxonomy" id="2580412"/>
    <lineage>
        <taxon>Bacteria</taxon>
        <taxon>Pseudomonadati</taxon>
        <taxon>Pseudomonadota</taxon>
        <taxon>Gammaproteobacteria</taxon>
        <taxon>Thiotrichales</taxon>
        <taxon>Piscirickettsiaceae</taxon>
        <taxon>Thiomicrorhabdus</taxon>
    </lineage>
</organism>
<dbReference type="SUPFAM" id="SSF141868">
    <property type="entry name" value="EAL domain-like"/>
    <property type="match status" value="1"/>
</dbReference>
<dbReference type="InterPro" id="IPR001610">
    <property type="entry name" value="PAC"/>
</dbReference>
<dbReference type="PROSITE" id="PS50887">
    <property type="entry name" value="GGDEF"/>
    <property type="match status" value="1"/>
</dbReference>
<dbReference type="InterPro" id="IPR043128">
    <property type="entry name" value="Rev_trsase/Diguanyl_cyclase"/>
</dbReference>
<evidence type="ECO:0000256" key="3">
    <source>
        <dbReference type="ARBA" id="ARBA00022636"/>
    </source>
</evidence>
<dbReference type="PROSITE" id="PS50112">
    <property type="entry name" value="PAS"/>
    <property type="match status" value="1"/>
</dbReference>
<dbReference type="Pfam" id="PF00563">
    <property type="entry name" value="EAL"/>
    <property type="match status" value="1"/>
</dbReference>
<dbReference type="GO" id="GO:0071111">
    <property type="term" value="F:cyclic-guanylate-specific phosphodiesterase activity"/>
    <property type="evidence" value="ECO:0007669"/>
    <property type="project" value="UniProtKB-EC"/>
</dbReference>
<dbReference type="InterPro" id="IPR052155">
    <property type="entry name" value="Biofilm_reg_signaling"/>
</dbReference>
<feature type="transmembrane region" description="Helical" evidence="5">
    <location>
        <begin position="208"/>
        <end position="228"/>
    </location>
</feature>
<evidence type="ECO:0000259" key="8">
    <source>
        <dbReference type="PROSITE" id="PS50883"/>
    </source>
</evidence>
<feature type="domain" description="PAS" evidence="6">
    <location>
        <begin position="246"/>
        <end position="304"/>
    </location>
</feature>
<evidence type="ECO:0000256" key="1">
    <source>
        <dbReference type="ARBA" id="ARBA00001946"/>
    </source>
</evidence>
<dbReference type="InterPro" id="IPR035919">
    <property type="entry name" value="EAL_sf"/>
</dbReference>
<feature type="domain" description="GGDEF" evidence="9">
    <location>
        <begin position="401"/>
        <end position="539"/>
    </location>
</feature>
<comment type="cofactor">
    <cofactor evidence="1">
        <name>Mg(2+)</name>
        <dbReference type="ChEBI" id="CHEBI:18420"/>
    </cofactor>
</comment>
<dbReference type="RefSeq" id="WP_138563805.1">
    <property type="nucleotide sequence ID" value="NZ_CP040602.1"/>
</dbReference>
<dbReference type="PROSITE" id="PS50113">
    <property type="entry name" value="PAC"/>
    <property type="match status" value="1"/>
</dbReference>
<evidence type="ECO:0000256" key="2">
    <source>
        <dbReference type="ARBA" id="ARBA00012282"/>
    </source>
</evidence>
<accession>A0A4P9K3I9</accession>
<dbReference type="EMBL" id="CP040602">
    <property type="protein sequence ID" value="QCU89442.1"/>
    <property type="molecule type" value="Genomic_DNA"/>
</dbReference>
<protein>
    <recommendedName>
        <fullName evidence="2">cyclic-guanylate-specific phosphodiesterase</fullName>
        <ecNumber evidence="2">3.1.4.52</ecNumber>
    </recommendedName>
</protein>
<dbReference type="InterPro" id="IPR000014">
    <property type="entry name" value="PAS"/>
</dbReference>
<dbReference type="NCBIfam" id="TIGR00254">
    <property type="entry name" value="GGDEF"/>
    <property type="match status" value="1"/>
</dbReference>
<dbReference type="EC" id="3.1.4.52" evidence="2"/>
<gene>
    <name evidence="10" type="ORF">FE785_01735</name>
</gene>
<dbReference type="SUPFAM" id="SSF55785">
    <property type="entry name" value="PYP-like sensor domain (PAS domain)"/>
    <property type="match status" value="1"/>
</dbReference>
<dbReference type="InterPro" id="IPR001633">
    <property type="entry name" value="EAL_dom"/>
</dbReference>
<evidence type="ECO:0000259" key="6">
    <source>
        <dbReference type="PROSITE" id="PS50112"/>
    </source>
</evidence>
<dbReference type="PROSITE" id="PS50883">
    <property type="entry name" value="EAL"/>
    <property type="match status" value="1"/>
</dbReference>
<dbReference type="CDD" id="cd01948">
    <property type="entry name" value="EAL"/>
    <property type="match status" value="1"/>
</dbReference>
<dbReference type="NCBIfam" id="TIGR00229">
    <property type="entry name" value="sensory_box"/>
    <property type="match status" value="1"/>
</dbReference>
<keyword evidence="5" id="KW-1133">Transmembrane helix</keyword>
<evidence type="ECO:0000259" key="9">
    <source>
        <dbReference type="PROSITE" id="PS50887"/>
    </source>
</evidence>
<dbReference type="Gene3D" id="3.30.70.270">
    <property type="match status" value="1"/>
</dbReference>
<dbReference type="InterPro" id="IPR035965">
    <property type="entry name" value="PAS-like_dom_sf"/>
</dbReference>
<feature type="domain" description="EAL" evidence="8">
    <location>
        <begin position="548"/>
        <end position="800"/>
    </location>
</feature>
<dbReference type="SMART" id="SM00086">
    <property type="entry name" value="PAC"/>
    <property type="match status" value="1"/>
</dbReference>
<dbReference type="PANTHER" id="PTHR44757:SF2">
    <property type="entry name" value="BIOFILM ARCHITECTURE MAINTENANCE PROTEIN MBAA"/>
    <property type="match status" value="1"/>
</dbReference>
<dbReference type="GO" id="GO:0071732">
    <property type="term" value="P:cellular response to nitric oxide"/>
    <property type="evidence" value="ECO:0007669"/>
    <property type="project" value="UniProtKB-ARBA"/>
</dbReference>
<evidence type="ECO:0000313" key="11">
    <source>
        <dbReference type="Proteomes" id="UP000304864"/>
    </source>
</evidence>
<dbReference type="SMART" id="SM00091">
    <property type="entry name" value="PAS"/>
    <property type="match status" value="1"/>
</dbReference>
<dbReference type="SMART" id="SM00052">
    <property type="entry name" value="EAL"/>
    <property type="match status" value="1"/>
</dbReference>
<name>A0A4P9K3I9_9GAMM</name>
<dbReference type="InterPro" id="IPR029787">
    <property type="entry name" value="Nucleotide_cyclase"/>
</dbReference>
<dbReference type="Pfam" id="PF13426">
    <property type="entry name" value="PAS_9"/>
    <property type="match status" value="1"/>
</dbReference>
<evidence type="ECO:0000256" key="5">
    <source>
        <dbReference type="SAM" id="Phobius"/>
    </source>
</evidence>
<dbReference type="OrthoDB" id="9813913at2"/>
<evidence type="ECO:0000256" key="4">
    <source>
        <dbReference type="ARBA" id="ARBA00051114"/>
    </source>
</evidence>
<evidence type="ECO:0000313" key="10">
    <source>
        <dbReference type="EMBL" id="QCU89442.1"/>
    </source>
</evidence>
<dbReference type="Gene3D" id="3.20.20.450">
    <property type="entry name" value="EAL domain"/>
    <property type="match status" value="1"/>
</dbReference>
<dbReference type="FunFam" id="3.20.20.450:FF:000001">
    <property type="entry name" value="Cyclic di-GMP phosphodiesterase yahA"/>
    <property type="match status" value="1"/>
</dbReference>
<feature type="domain" description="PAC" evidence="7">
    <location>
        <begin position="317"/>
        <end position="369"/>
    </location>
</feature>
<sequence>MIYGPNKPKSTNRLLIQTVWPFLLIIIVLLGATLFSLKIMTAVRAYVAGESLYSKAQKQAHISLINYLHSKSNEDYEEFLTQINIPLGDMKARIALQQAEPDLKTAYEGFVQGRNHSTDIPNMIFLFRYFSETPLMKEPIEIWTDADQYVIQTLVLGKEIHHKLSSKRLSINEETEFIWKLDSINADITPLEEAFSFSLAKTSHQIDLIISNLLVGITLFLMALGLIFSHRLTVQRSVALKQLQREAEKNLAFLRSASDGIHILDAQGNIQEASDSFCEMLGYSRDQIMGMNVTQWDVFFDPQELLGMLKEYSYQNERLQFETVHQRKDGSLLDIELSLVPVEQDEKRLIFCSSRDISERKQHDQQVERLAYHDQLTGLPNRLLFEDFLNKSLATSKRYHDFGAVLFIDLDKFKNINDVYGHSMGDELLKKVAQRLSSRLRKTDTVSRIAGDEFVALLPSLSTDQNKAAIAAMSIAEELRVALAEPINIDQHNCQITASIGVSVFPKDSENFNEILQEADIAMYRAKQNGRNTLIFFEHEMHDRITERFTLEQELRNALQNDELELYLQSQVDKEGTMIGAECLVRWMHPTKGLIPPDDFIPLAEETGQVVKIGEWVLSKACQTLSQLPFAASAFSLSVNISAQHFQQAGFIDFVKQVLAESGADPRHLILEITESLLIQQPQKVIADMQTLADLGIRFSIDDFGTGYSSLSYLKRMPLNELKIDKSFVNDIPDDANDSALIQTILAMAHHLGYTVVAEGVETQTQHNFLASLGCELYQGYLFHKPQPYQEWLNNIASLKPNKANQKSPD</sequence>
<keyword evidence="3" id="KW-0973">c-di-GMP</keyword>
<keyword evidence="5" id="KW-0812">Transmembrane</keyword>
<dbReference type="AlphaFoldDB" id="A0A4P9K3I9"/>
<dbReference type="CDD" id="cd00130">
    <property type="entry name" value="PAS"/>
    <property type="match status" value="1"/>
</dbReference>
<dbReference type="InterPro" id="IPR000700">
    <property type="entry name" value="PAS-assoc_C"/>
</dbReference>
<dbReference type="SUPFAM" id="SSF55073">
    <property type="entry name" value="Nucleotide cyclase"/>
    <property type="match status" value="1"/>
</dbReference>
<dbReference type="InterPro" id="IPR000160">
    <property type="entry name" value="GGDEF_dom"/>
</dbReference>
<dbReference type="PANTHER" id="PTHR44757">
    <property type="entry name" value="DIGUANYLATE CYCLASE DGCP"/>
    <property type="match status" value="1"/>
</dbReference>
<dbReference type="SMART" id="SM00267">
    <property type="entry name" value="GGDEF"/>
    <property type="match status" value="1"/>
</dbReference>
<dbReference type="Proteomes" id="UP000304864">
    <property type="component" value="Chromosome"/>
</dbReference>
<dbReference type="Gene3D" id="3.30.450.20">
    <property type="entry name" value="PAS domain"/>
    <property type="match status" value="1"/>
</dbReference>
<comment type="catalytic activity">
    <reaction evidence="4">
        <text>3',3'-c-di-GMP + H2O = 5'-phosphoguanylyl(3'-&gt;5')guanosine + H(+)</text>
        <dbReference type="Rhea" id="RHEA:24902"/>
        <dbReference type="ChEBI" id="CHEBI:15377"/>
        <dbReference type="ChEBI" id="CHEBI:15378"/>
        <dbReference type="ChEBI" id="CHEBI:58754"/>
        <dbReference type="ChEBI" id="CHEBI:58805"/>
        <dbReference type="EC" id="3.1.4.52"/>
    </reaction>
    <physiologicalReaction direction="left-to-right" evidence="4">
        <dbReference type="Rhea" id="RHEA:24903"/>
    </physiologicalReaction>
</comment>
<keyword evidence="5" id="KW-0472">Membrane</keyword>
<reference evidence="10 11" key="1">
    <citation type="submission" date="2019-05" db="EMBL/GenBank/DDBJ databases">
        <title>Thiomicrorhabdus sediminis sp. nov, a novel sulfur-oxidizing bacterium isolated from coastal sediment.</title>
        <authorList>
            <person name="Liu X."/>
        </authorList>
    </citation>
    <scope>NUCLEOTIDE SEQUENCE [LARGE SCALE GENOMIC DNA]</scope>
    <source>
        <strain evidence="10 11">G1</strain>
    </source>
</reference>
<dbReference type="FunFam" id="3.30.70.270:FF:000001">
    <property type="entry name" value="Diguanylate cyclase domain protein"/>
    <property type="match status" value="1"/>
</dbReference>
<dbReference type="Pfam" id="PF00990">
    <property type="entry name" value="GGDEF"/>
    <property type="match status" value="1"/>
</dbReference>
<proteinExistence type="predicted"/>